<evidence type="ECO:0000256" key="2">
    <source>
        <dbReference type="ARBA" id="ARBA00022636"/>
    </source>
</evidence>
<evidence type="ECO:0000256" key="3">
    <source>
        <dbReference type="PROSITE-ProRule" id="PRU00169"/>
    </source>
</evidence>
<evidence type="ECO:0000313" key="7">
    <source>
        <dbReference type="EMBL" id="SIS99336.1"/>
    </source>
</evidence>
<dbReference type="InterPro" id="IPR029787">
    <property type="entry name" value="Nucleotide_cyclase"/>
</dbReference>
<feature type="domain" description="Response regulatory" evidence="4">
    <location>
        <begin position="9"/>
        <end position="125"/>
    </location>
</feature>
<feature type="modified residue" description="4-aspartylphosphate" evidence="3">
    <location>
        <position position="58"/>
    </location>
</feature>
<accession>A0A1N7NLU0</accession>
<dbReference type="CDD" id="cd01949">
    <property type="entry name" value="GGDEF"/>
    <property type="match status" value="1"/>
</dbReference>
<dbReference type="Gene3D" id="3.40.50.2300">
    <property type="match status" value="1"/>
</dbReference>
<dbReference type="GO" id="GO:0071111">
    <property type="term" value="F:cyclic-guanylate-specific phosphodiesterase activity"/>
    <property type="evidence" value="ECO:0007669"/>
    <property type="project" value="UniProtKB-EC"/>
</dbReference>
<dbReference type="Gene3D" id="3.20.20.450">
    <property type="entry name" value="EAL domain"/>
    <property type="match status" value="1"/>
</dbReference>
<dbReference type="Pfam" id="PF00563">
    <property type="entry name" value="EAL"/>
    <property type="match status" value="1"/>
</dbReference>
<keyword evidence="3" id="KW-0597">Phosphoprotein</keyword>
<dbReference type="InterPro" id="IPR001633">
    <property type="entry name" value="EAL_dom"/>
</dbReference>
<dbReference type="FunFam" id="3.20.20.450:FF:000001">
    <property type="entry name" value="Cyclic di-GMP phosphodiesterase yahA"/>
    <property type="match status" value="1"/>
</dbReference>
<dbReference type="CDD" id="cd01948">
    <property type="entry name" value="EAL"/>
    <property type="match status" value="1"/>
</dbReference>
<dbReference type="PANTHER" id="PTHR44757:SF2">
    <property type="entry name" value="BIOFILM ARCHITECTURE MAINTENANCE PROTEIN MBAA"/>
    <property type="match status" value="1"/>
</dbReference>
<keyword evidence="2" id="KW-0973">c-di-GMP</keyword>
<evidence type="ECO:0000259" key="6">
    <source>
        <dbReference type="PROSITE" id="PS50887"/>
    </source>
</evidence>
<dbReference type="STRING" id="619304.SAMN05421760_11044"/>
<reference evidence="8" key="1">
    <citation type="submission" date="2017-01" db="EMBL/GenBank/DDBJ databases">
        <authorList>
            <person name="Varghese N."/>
            <person name="Submissions S."/>
        </authorList>
    </citation>
    <scope>NUCLEOTIDE SEQUENCE [LARGE SCALE GENOMIC DNA]</scope>
    <source>
        <strain evidence="8">DSM 22306</strain>
    </source>
</reference>
<dbReference type="SMART" id="SM00052">
    <property type="entry name" value="EAL"/>
    <property type="match status" value="1"/>
</dbReference>
<dbReference type="InterPro" id="IPR035919">
    <property type="entry name" value="EAL_sf"/>
</dbReference>
<dbReference type="EMBL" id="FTOE01000010">
    <property type="protein sequence ID" value="SIS99336.1"/>
    <property type="molecule type" value="Genomic_DNA"/>
</dbReference>
<feature type="domain" description="GGDEF" evidence="6">
    <location>
        <begin position="296"/>
        <end position="437"/>
    </location>
</feature>
<dbReference type="PROSITE" id="PS50110">
    <property type="entry name" value="RESPONSE_REGULATORY"/>
    <property type="match status" value="1"/>
</dbReference>
<proteinExistence type="predicted"/>
<dbReference type="InterPro" id="IPR001789">
    <property type="entry name" value="Sig_transdc_resp-reg_receiver"/>
</dbReference>
<dbReference type="PROSITE" id="PS50887">
    <property type="entry name" value="GGDEF"/>
    <property type="match status" value="1"/>
</dbReference>
<feature type="domain" description="EAL" evidence="5">
    <location>
        <begin position="446"/>
        <end position="700"/>
    </location>
</feature>
<evidence type="ECO:0000256" key="1">
    <source>
        <dbReference type="ARBA" id="ARBA00012282"/>
    </source>
</evidence>
<dbReference type="EC" id="3.1.4.52" evidence="1"/>
<dbReference type="Gene3D" id="3.30.450.20">
    <property type="entry name" value="PAS domain"/>
    <property type="match status" value="1"/>
</dbReference>
<dbReference type="Proteomes" id="UP000185999">
    <property type="component" value="Unassembled WGS sequence"/>
</dbReference>
<dbReference type="InterPro" id="IPR000160">
    <property type="entry name" value="GGDEF_dom"/>
</dbReference>
<dbReference type="PANTHER" id="PTHR44757">
    <property type="entry name" value="DIGUANYLATE CYCLASE DGCP"/>
    <property type="match status" value="1"/>
</dbReference>
<evidence type="ECO:0000313" key="8">
    <source>
        <dbReference type="Proteomes" id="UP000185999"/>
    </source>
</evidence>
<dbReference type="PROSITE" id="PS50883">
    <property type="entry name" value="EAL"/>
    <property type="match status" value="1"/>
</dbReference>
<sequence>MMDQAETQTILIVDDDPTLRMVAAAHLRQQGYAVATAENGSVLLDILQDINPDLIMLDVDMPLLNGFAACRQLRKIELGRTIPVLMMTGLEGDNSIEEAYSAGATDFIAKPVNWTLLKQRLRFMLRAVHAMSDLVKSEARLAKAQSIAGLDYWRWDLIQEKIIVSAQLAERLHLDVNKIVSEQMVTAIADIENSRGMLKRPCSAKSYTIPTDFEISVGGNKATESQVFRIQSELQYASDNTLVSIEGTLQDITVRKETEDRILFLSTFDRLTGLQNRESFTSAVSGMIDENVKEDSNTVLVLIDIDRFVRINDIFGHRTGDAVLVEVSRRIVRFLHSLEQKTDEVSSQACRWGGDKFSAAISCSSASPCPQVIITDLLKCISAPFKVNGHEVALTSSIGYALTSDSGLDLEVLIRNAENATRNAKRQGRNITRCYDASMHESTERHMMLESELYKALSKKQFTLHYQPRINAIDKKIVGAEALIRWHHPIIGDVSPVEFIPVLEEIGLIHEVGAWVMEVACQQLKIWNDKGYTDFVMSVNLSAVQFRDTRLAQEIDEVIKRIGINPQRLEVELTETAIMEDVGQTQATLAVLKKIGLRISVDDFGTGYSSLAYLRSFPLDTLKIDRTFVTELPGNSEDRSLTSAIIAMARSLKLHIVAEGVENEAQAAFLLEKHCDEFQGFLYSRPINQKAFTALLTQSA</sequence>
<dbReference type="SUPFAM" id="SSF55073">
    <property type="entry name" value="Nucleotide cyclase"/>
    <property type="match status" value="1"/>
</dbReference>
<dbReference type="AlphaFoldDB" id="A0A1N7NLU0"/>
<evidence type="ECO:0000259" key="4">
    <source>
        <dbReference type="PROSITE" id="PS50110"/>
    </source>
</evidence>
<evidence type="ECO:0000259" key="5">
    <source>
        <dbReference type="PROSITE" id="PS50883"/>
    </source>
</evidence>
<dbReference type="SUPFAM" id="SSF141868">
    <property type="entry name" value="EAL domain-like"/>
    <property type="match status" value="1"/>
</dbReference>
<dbReference type="GO" id="GO:0000160">
    <property type="term" value="P:phosphorelay signal transduction system"/>
    <property type="evidence" value="ECO:0007669"/>
    <property type="project" value="InterPro"/>
</dbReference>
<dbReference type="InterPro" id="IPR052155">
    <property type="entry name" value="Biofilm_reg_signaling"/>
</dbReference>
<dbReference type="Pfam" id="PF00990">
    <property type="entry name" value="GGDEF"/>
    <property type="match status" value="1"/>
</dbReference>
<dbReference type="NCBIfam" id="TIGR00254">
    <property type="entry name" value="GGDEF"/>
    <property type="match status" value="1"/>
</dbReference>
<protein>
    <recommendedName>
        <fullName evidence="1">cyclic-guanylate-specific phosphodiesterase</fullName>
        <ecNumber evidence="1">3.1.4.52</ecNumber>
    </recommendedName>
</protein>
<organism evidence="7 8">
    <name type="scientific">Neptunomonas antarctica</name>
    <dbReference type="NCBI Taxonomy" id="619304"/>
    <lineage>
        <taxon>Bacteria</taxon>
        <taxon>Pseudomonadati</taxon>
        <taxon>Pseudomonadota</taxon>
        <taxon>Gammaproteobacteria</taxon>
        <taxon>Oceanospirillales</taxon>
        <taxon>Oceanospirillaceae</taxon>
        <taxon>Neptunomonas</taxon>
    </lineage>
</organism>
<dbReference type="SMART" id="SM00448">
    <property type="entry name" value="REC"/>
    <property type="match status" value="1"/>
</dbReference>
<dbReference type="RefSeq" id="WP_054339880.1">
    <property type="nucleotide sequence ID" value="NZ_FTOE01000010.1"/>
</dbReference>
<name>A0A1N7NLU0_9GAMM</name>
<keyword evidence="8" id="KW-1185">Reference proteome</keyword>
<dbReference type="InterPro" id="IPR043128">
    <property type="entry name" value="Rev_trsase/Diguanyl_cyclase"/>
</dbReference>
<dbReference type="Pfam" id="PF00072">
    <property type="entry name" value="Response_reg"/>
    <property type="match status" value="1"/>
</dbReference>
<dbReference type="SMART" id="SM00267">
    <property type="entry name" value="GGDEF"/>
    <property type="match status" value="1"/>
</dbReference>
<dbReference type="SUPFAM" id="SSF52172">
    <property type="entry name" value="CheY-like"/>
    <property type="match status" value="1"/>
</dbReference>
<dbReference type="InterPro" id="IPR011006">
    <property type="entry name" value="CheY-like_superfamily"/>
</dbReference>
<dbReference type="Gene3D" id="3.30.70.270">
    <property type="match status" value="1"/>
</dbReference>
<gene>
    <name evidence="7" type="ORF">SAMN05421760_11044</name>
</gene>